<evidence type="ECO:0000256" key="2">
    <source>
        <dbReference type="ARBA" id="ARBA00023043"/>
    </source>
</evidence>
<feature type="repeat" description="ANK" evidence="3">
    <location>
        <begin position="195"/>
        <end position="227"/>
    </location>
</feature>
<dbReference type="SUPFAM" id="SSF48403">
    <property type="entry name" value="Ankyrin repeat"/>
    <property type="match status" value="1"/>
</dbReference>
<dbReference type="RefSeq" id="WP_135636982.1">
    <property type="nucleotide sequence ID" value="NZ_RQFU01000020.1"/>
</dbReference>
<dbReference type="EMBL" id="RQFU01000020">
    <property type="protein sequence ID" value="TGL17935.1"/>
    <property type="molecule type" value="Genomic_DNA"/>
</dbReference>
<dbReference type="InterPro" id="IPR002110">
    <property type="entry name" value="Ankyrin_rpt"/>
</dbReference>
<dbReference type="Gene3D" id="1.25.40.20">
    <property type="entry name" value="Ankyrin repeat-containing domain"/>
    <property type="match status" value="1"/>
</dbReference>
<keyword evidence="2 3" id="KW-0040">ANK repeat</keyword>
<organism evidence="4 5">
    <name type="scientific">Leptospira yanagawae</name>
    <dbReference type="NCBI Taxonomy" id="293069"/>
    <lineage>
        <taxon>Bacteria</taxon>
        <taxon>Pseudomonadati</taxon>
        <taxon>Spirochaetota</taxon>
        <taxon>Spirochaetia</taxon>
        <taxon>Leptospirales</taxon>
        <taxon>Leptospiraceae</taxon>
        <taxon>Leptospira</taxon>
    </lineage>
</organism>
<reference evidence="5" key="1">
    <citation type="journal article" date="2019" name="PLoS Negl. Trop. Dis.">
        <title>Revisiting the worldwide diversity of Leptospira species in the environment.</title>
        <authorList>
            <person name="Vincent A.T."/>
            <person name="Schiettekatte O."/>
            <person name="Bourhy P."/>
            <person name="Veyrier F.J."/>
            <person name="Picardeau M."/>
        </authorList>
    </citation>
    <scope>NUCLEOTIDE SEQUENCE [LARGE SCALE GENOMIC DNA]</scope>
    <source>
        <strain evidence="5">201800272</strain>
    </source>
</reference>
<evidence type="ECO:0000313" key="5">
    <source>
        <dbReference type="Proteomes" id="UP000298200"/>
    </source>
</evidence>
<evidence type="ECO:0008006" key="6">
    <source>
        <dbReference type="Google" id="ProtNLM"/>
    </source>
</evidence>
<evidence type="ECO:0000313" key="4">
    <source>
        <dbReference type="EMBL" id="TGL17935.1"/>
    </source>
</evidence>
<protein>
    <recommendedName>
        <fullName evidence="6">Ankyrin repeat domain-containing protein</fullName>
    </recommendedName>
</protein>
<evidence type="ECO:0000256" key="1">
    <source>
        <dbReference type="ARBA" id="ARBA00022737"/>
    </source>
</evidence>
<dbReference type="PROSITE" id="PS50297">
    <property type="entry name" value="ANK_REP_REGION"/>
    <property type="match status" value="1"/>
</dbReference>
<keyword evidence="1" id="KW-0677">Repeat</keyword>
<dbReference type="PROSITE" id="PS50088">
    <property type="entry name" value="ANK_REPEAT"/>
    <property type="match status" value="1"/>
</dbReference>
<dbReference type="SMART" id="SM00248">
    <property type="entry name" value="ANK"/>
    <property type="match status" value="5"/>
</dbReference>
<comment type="caution">
    <text evidence="4">The sequence shown here is derived from an EMBL/GenBank/DDBJ whole genome shotgun (WGS) entry which is preliminary data.</text>
</comment>
<dbReference type="InterPro" id="IPR036770">
    <property type="entry name" value="Ankyrin_rpt-contain_sf"/>
</dbReference>
<keyword evidence="5" id="KW-1185">Reference proteome</keyword>
<evidence type="ECO:0000256" key="3">
    <source>
        <dbReference type="PROSITE-ProRule" id="PRU00023"/>
    </source>
</evidence>
<sequence length="284" mass="32115">MNKSKSIKNILLWIIIIAQLMYCNKKIDSSLDESITSKGYTENWHGFLDAIRKGDEDVIRVFIQKGYGPYWYSFGWHLLHKKIITETISNGRCNILTTLVNEGLSNSTIKNTDYYDIPLITISAQNGYLDCVKILIRAGADPNISSNSTGEYLPFTPLYEAATGGKPWIEEESRVEIVRILLNAGAKSNVIHPIQKDNPLHIPSLYGRTKIVKLLLENGADPNRKDKYDFTPLSKAKASKSEKKYDVIQLLLEYGAISDHISSKQYSSKLKAVIVKDKKKSYNH</sequence>
<dbReference type="PANTHER" id="PTHR24189">
    <property type="entry name" value="MYOTROPHIN"/>
    <property type="match status" value="1"/>
</dbReference>
<dbReference type="InterPro" id="IPR050745">
    <property type="entry name" value="Multifunctional_regulatory"/>
</dbReference>
<dbReference type="Pfam" id="PF12796">
    <property type="entry name" value="Ank_2"/>
    <property type="match status" value="1"/>
</dbReference>
<gene>
    <name evidence="4" type="ORF">EHQ46_15885</name>
</gene>
<dbReference type="Proteomes" id="UP000298200">
    <property type="component" value="Unassembled WGS sequence"/>
</dbReference>
<accession>A0ABY2M1H5</accession>
<name>A0ABY2M1H5_9LEPT</name>
<dbReference type="PANTHER" id="PTHR24189:SF50">
    <property type="entry name" value="ANKYRIN REPEAT AND SOCS BOX PROTEIN 2"/>
    <property type="match status" value="1"/>
</dbReference>
<proteinExistence type="predicted"/>